<dbReference type="PANTHER" id="PTHR14215">
    <property type="entry name" value="PROTEIN OF UNKNOWN FUNCTION DUF729"/>
    <property type="match status" value="1"/>
</dbReference>
<evidence type="ECO:0000256" key="1">
    <source>
        <dbReference type="ARBA" id="ARBA00004173"/>
    </source>
</evidence>
<evidence type="ECO:0000256" key="4">
    <source>
        <dbReference type="ARBA" id="ARBA00022443"/>
    </source>
</evidence>
<keyword evidence="4 12" id="KW-0728">SH3 domain</keyword>
<dbReference type="PANTHER" id="PTHR14215:SF1">
    <property type="entry name" value="MITOCHONDRIAL FISSION REGULATOR 1"/>
    <property type="match status" value="1"/>
</dbReference>
<gene>
    <name evidence="16" type="primary">MTFR1</name>
</gene>
<dbReference type="InterPro" id="IPR001452">
    <property type="entry name" value="SH3_domain"/>
</dbReference>
<dbReference type="FunFam" id="2.30.30.40:FF:000018">
    <property type="entry name" value="Brain-specific angiogenesis inhibitor 1-associated protein 2"/>
    <property type="match status" value="1"/>
</dbReference>
<dbReference type="SMART" id="SM00326">
    <property type="entry name" value="SH3"/>
    <property type="match status" value="1"/>
</dbReference>
<evidence type="ECO:0000259" key="15">
    <source>
        <dbReference type="PROSITE" id="PS50002"/>
    </source>
</evidence>
<evidence type="ECO:0000256" key="8">
    <source>
        <dbReference type="ARBA" id="ARBA00023054"/>
    </source>
</evidence>
<proteinExistence type="inferred from homology"/>
<evidence type="ECO:0000256" key="5">
    <source>
        <dbReference type="ARBA" id="ARBA00022490"/>
    </source>
</evidence>
<evidence type="ECO:0000256" key="6">
    <source>
        <dbReference type="ARBA" id="ARBA00022553"/>
    </source>
</evidence>
<feature type="region of interest" description="Disordered" evidence="14">
    <location>
        <begin position="212"/>
        <end position="245"/>
    </location>
</feature>
<feature type="compositionally biased region" description="Low complexity" evidence="14">
    <location>
        <begin position="74"/>
        <end position="102"/>
    </location>
</feature>
<evidence type="ECO:0000256" key="7">
    <source>
        <dbReference type="ARBA" id="ARBA00022946"/>
    </source>
</evidence>
<dbReference type="Gene3D" id="2.30.30.40">
    <property type="entry name" value="SH3 Domains"/>
    <property type="match status" value="1"/>
</dbReference>
<keyword evidence="9 13" id="KW-0496">Mitochondrion</keyword>
<dbReference type="EMBL" id="HAED01014905">
    <property type="protein sequence ID" value="SBR01350.1"/>
    <property type="molecule type" value="Transcribed_RNA"/>
</dbReference>
<comment type="subcellular location">
    <subcellularLocation>
        <location evidence="2">Cytoplasm</location>
        <location evidence="2">Cytoskeleton</location>
    </subcellularLocation>
    <subcellularLocation>
        <location evidence="1 13">Mitochondrion</location>
    </subcellularLocation>
</comment>
<evidence type="ECO:0000256" key="10">
    <source>
        <dbReference type="ARBA" id="ARBA00023212"/>
    </source>
</evidence>
<feature type="region of interest" description="Disordered" evidence="14">
    <location>
        <begin position="395"/>
        <end position="416"/>
    </location>
</feature>
<accession>A0A1A8IVG5</accession>
<reference evidence="16" key="1">
    <citation type="submission" date="2016-05" db="EMBL/GenBank/DDBJ databases">
        <authorList>
            <person name="Lavstsen T."/>
            <person name="Jespersen J.S."/>
        </authorList>
    </citation>
    <scope>NUCLEOTIDE SEQUENCE</scope>
    <source>
        <tissue evidence="16">Brain</tissue>
    </source>
</reference>
<organism evidence="16">
    <name type="scientific">Nothobranchius kuhntae</name>
    <name type="common">Beira killifish</name>
    <dbReference type="NCBI Taxonomy" id="321403"/>
    <lineage>
        <taxon>Eukaryota</taxon>
        <taxon>Metazoa</taxon>
        <taxon>Chordata</taxon>
        <taxon>Craniata</taxon>
        <taxon>Vertebrata</taxon>
        <taxon>Euteleostomi</taxon>
        <taxon>Actinopterygii</taxon>
        <taxon>Neopterygii</taxon>
        <taxon>Teleostei</taxon>
        <taxon>Neoteleostei</taxon>
        <taxon>Acanthomorphata</taxon>
        <taxon>Ovalentaria</taxon>
        <taxon>Atherinomorphae</taxon>
        <taxon>Cyprinodontiformes</taxon>
        <taxon>Nothobranchiidae</taxon>
        <taxon>Nothobranchius</taxon>
    </lineage>
</organism>
<dbReference type="GO" id="GO:0005739">
    <property type="term" value="C:mitochondrion"/>
    <property type="evidence" value="ECO:0007669"/>
    <property type="project" value="UniProtKB-SubCell"/>
</dbReference>
<keyword evidence="6" id="KW-0597">Phosphoprotein</keyword>
<dbReference type="SUPFAM" id="SSF50044">
    <property type="entry name" value="SH3-domain"/>
    <property type="match status" value="1"/>
</dbReference>
<keyword evidence="8" id="KW-0175">Coiled coil</keyword>
<feature type="domain" description="SH3" evidence="15">
    <location>
        <begin position="107"/>
        <end position="170"/>
    </location>
</feature>
<comment type="similarity">
    <text evidence="3 13">Belongs to the MTFR1 family.</text>
</comment>
<evidence type="ECO:0000256" key="2">
    <source>
        <dbReference type="ARBA" id="ARBA00004245"/>
    </source>
</evidence>
<dbReference type="GO" id="GO:0000266">
    <property type="term" value="P:mitochondrial fission"/>
    <property type="evidence" value="ECO:0007669"/>
    <property type="project" value="UniProtKB-UniRule"/>
</dbReference>
<comment type="function">
    <text evidence="11">May play a role in mitochondrial aerobic respiration. May also regulate mitochondrial organization and fission.</text>
</comment>
<feature type="compositionally biased region" description="Pro residues" evidence="14">
    <location>
        <begin position="287"/>
        <end position="311"/>
    </location>
</feature>
<dbReference type="Pfam" id="PF05308">
    <property type="entry name" value="Mito_fiss_reg"/>
    <property type="match status" value="1"/>
</dbReference>
<name>A0A1A8IVG5_NOTKU</name>
<evidence type="ECO:0000256" key="12">
    <source>
        <dbReference type="PROSITE-ProRule" id="PRU00192"/>
    </source>
</evidence>
<evidence type="ECO:0000256" key="13">
    <source>
        <dbReference type="RuleBase" id="RU369053"/>
    </source>
</evidence>
<dbReference type="AlphaFoldDB" id="A0A1A8IVG5"/>
<keyword evidence="7" id="KW-0809">Transit peptide</keyword>
<dbReference type="InterPro" id="IPR007972">
    <property type="entry name" value="Mtfr1"/>
</dbReference>
<keyword evidence="10" id="KW-0206">Cytoskeleton</keyword>
<feature type="region of interest" description="Disordered" evidence="14">
    <location>
        <begin position="280"/>
        <end position="313"/>
    </location>
</feature>
<dbReference type="GO" id="GO:0005856">
    <property type="term" value="C:cytoskeleton"/>
    <property type="evidence" value="ECO:0007669"/>
    <property type="project" value="UniProtKB-SubCell"/>
</dbReference>
<evidence type="ECO:0000256" key="14">
    <source>
        <dbReference type="SAM" id="MobiDB-lite"/>
    </source>
</evidence>
<dbReference type="GO" id="GO:0009060">
    <property type="term" value="P:aerobic respiration"/>
    <property type="evidence" value="ECO:0007669"/>
    <property type="project" value="UniProtKB-UniRule"/>
</dbReference>
<protein>
    <recommendedName>
        <fullName evidence="13">Mitochondrial fission regulator</fullName>
    </recommendedName>
</protein>
<dbReference type="Pfam" id="PF14604">
    <property type="entry name" value="SH3_9"/>
    <property type="match status" value="1"/>
</dbReference>
<evidence type="ECO:0000256" key="3">
    <source>
        <dbReference type="ARBA" id="ARBA00005807"/>
    </source>
</evidence>
<sequence length="438" mass="47836">MNSRLPTWQEKCSDVNQMPDSVVKMIGLSTVPEATSLTDFHNKNNVGTMGLPPAPPVKAQISPLANMFNPEPKSPLTSPSDLSSDRSSVGDGSLSRSTSQSSGLNVSRKSRVRTIFPHTAGNNHTLLSFDDGDIISLLIHEERDGWLYGELEKTQQRGWFPSSYCRAYVEPVMSNSSMSTPVRSLSVVSLQEEEEDDEGCVGNPRSEIPAGLMFRVQRPQRKPLPRQRSLPSLHQGAPDPQGAATANDEAIQKIGVLETELAKLRAQIAQIVMAQEKTAQSAAATGVPPPPPSGALPPPPPPPPPPLPPPGLQRTFSAIELIKERRGKNTNHQTTLDSKQAEIPNMLEILKDISKVKLRSVQSRSVDEDTRAKPQEPADAAALIAEALKRKFAHRYRHGSDQDDKTDLPHPVPEVKVQTETPLFGQHMLKPTGKRNLV</sequence>
<dbReference type="InterPro" id="IPR036028">
    <property type="entry name" value="SH3-like_dom_sf"/>
</dbReference>
<keyword evidence="5" id="KW-0963">Cytoplasm</keyword>
<reference evidence="16" key="2">
    <citation type="submission" date="2016-06" db="EMBL/GenBank/DDBJ databases">
        <title>The genome of a short-lived fish provides insights into sex chromosome evolution and the genetic control of aging.</title>
        <authorList>
            <person name="Reichwald K."/>
            <person name="Felder M."/>
            <person name="Petzold A."/>
            <person name="Koch P."/>
            <person name="Groth M."/>
            <person name="Platzer M."/>
        </authorList>
    </citation>
    <scope>NUCLEOTIDE SEQUENCE</scope>
    <source>
        <tissue evidence="16">Brain</tissue>
    </source>
</reference>
<evidence type="ECO:0000313" key="16">
    <source>
        <dbReference type="EMBL" id="SBR01350.1"/>
    </source>
</evidence>
<feature type="compositionally biased region" description="Basic and acidic residues" evidence="14">
    <location>
        <begin position="398"/>
        <end position="408"/>
    </location>
</feature>
<comment type="function">
    <text evidence="13">Plays a role in mitochondrial aerobic respiration. Regulates mitochondrial organization and fission.</text>
</comment>
<dbReference type="PROSITE" id="PS50002">
    <property type="entry name" value="SH3"/>
    <property type="match status" value="1"/>
</dbReference>
<evidence type="ECO:0000256" key="11">
    <source>
        <dbReference type="ARBA" id="ARBA00037378"/>
    </source>
</evidence>
<feature type="region of interest" description="Disordered" evidence="14">
    <location>
        <begin position="65"/>
        <end position="108"/>
    </location>
</feature>
<evidence type="ECO:0000256" key="9">
    <source>
        <dbReference type="ARBA" id="ARBA00023128"/>
    </source>
</evidence>